<dbReference type="SUPFAM" id="SSF53850">
    <property type="entry name" value="Periplasmic binding protein-like II"/>
    <property type="match status" value="1"/>
</dbReference>
<dbReference type="PANTHER" id="PTHR37423">
    <property type="entry name" value="SOLUBLE LYTIC MUREIN TRANSGLYCOSYLASE-RELATED"/>
    <property type="match status" value="1"/>
</dbReference>
<comment type="similarity">
    <text evidence="1">Belongs to the transglycosylase Slt family.</text>
</comment>
<gene>
    <name evidence="3" type="ORF">G3I67_02795</name>
</gene>
<name>A0A6B2QVH3_9BURK</name>
<evidence type="ECO:0000256" key="1">
    <source>
        <dbReference type="ARBA" id="ARBA00007734"/>
    </source>
</evidence>
<dbReference type="InterPro" id="IPR008258">
    <property type="entry name" value="Transglycosylase_SLT_dom_1"/>
</dbReference>
<evidence type="ECO:0000313" key="3">
    <source>
        <dbReference type="EMBL" id="NDY82151.1"/>
    </source>
</evidence>
<dbReference type="RefSeq" id="WP_163651476.1">
    <property type="nucleotide sequence ID" value="NZ_JAAGRN010000002.1"/>
</dbReference>
<organism evidence="3">
    <name type="scientific">Sheuella amnicola</name>
    <dbReference type="NCBI Taxonomy" id="2707330"/>
    <lineage>
        <taxon>Bacteria</taxon>
        <taxon>Pseudomonadati</taxon>
        <taxon>Pseudomonadota</taxon>
        <taxon>Betaproteobacteria</taxon>
        <taxon>Burkholderiales</taxon>
        <taxon>Alcaligenaceae</taxon>
        <taxon>Sheuella</taxon>
    </lineage>
</organism>
<comment type="caution">
    <text evidence="3">The sequence shown here is derived from an EMBL/GenBank/DDBJ whole genome shotgun (WGS) entry which is preliminary data.</text>
</comment>
<dbReference type="EMBL" id="JAAGRN010000002">
    <property type="protein sequence ID" value="NDY82151.1"/>
    <property type="molecule type" value="Genomic_DNA"/>
</dbReference>
<dbReference type="Pfam" id="PF01464">
    <property type="entry name" value="SLT"/>
    <property type="match status" value="1"/>
</dbReference>
<dbReference type="AlphaFoldDB" id="A0A6B2QVH3"/>
<sequence>MAIEIARDLSKWLSSRHADKLQHQSLNVQIVPVPKGNTLLALSNDQADIALGQFHIEHLENAPTDLIIKSSAILLKEILVTGKDDRFTHQISSLDGLEVRAAYPESFYSGLKHWNNHLLAEGKSPIKLSTWPQGLEDEDMLQMVNAGLINAIFISDWKAVLWQSVLPNIMVHRDITFQNAGTIGWALNKSNADLAIDIESFVQEWVANDGMRSFRTDSFKSKLRALKNPTNEPDWSRFEKLWPIFEKYGKQFNLDPFMLAALGYQETGLIPVQTGMGGAVGVMQLMPSTGSSMGVGDIHQVDANIHAAAKLMDVMLKQYFSDADFTTQNRTLFAIASYNAGPNAIAGLRKFAKNQGFNPDAWLGNVEIVAAEKLGVNVMTYVRNVFKYFVIYSYAMNDLSRNK</sequence>
<accession>A0A6B2QVH3</accession>
<dbReference type="Gene3D" id="3.40.190.10">
    <property type="entry name" value="Periplasmic binding protein-like II"/>
    <property type="match status" value="2"/>
</dbReference>
<feature type="domain" description="Transglycosylase SLT" evidence="2">
    <location>
        <begin position="245"/>
        <end position="354"/>
    </location>
</feature>
<evidence type="ECO:0000259" key="2">
    <source>
        <dbReference type="Pfam" id="PF01464"/>
    </source>
</evidence>
<reference evidence="3" key="1">
    <citation type="submission" date="2020-02" db="EMBL/GenBank/DDBJ databases">
        <authorList>
            <person name="Chen W.-M."/>
        </authorList>
    </citation>
    <scope>NUCLEOTIDE SEQUENCE</scope>
    <source>
        <strain evidence="3">NBD-18</strain>
    </source>
</reference>
<dbReference type="Gene3D" id="1.10.530.10">
    <property type="match status" value="1"/>
</dbReference>
<dbReference type="SUPFAM" id="SSF53955">
    <property type="entry name" value="Lysozyme-like"/>
    <property type="match status" value="1"/>
</dbReference>
<dbReference type="PANTHER" id="PTHR37423:SF2">
    <property type="entry name" value="MEMBRANE-BOUND LYTIC MUREIN TRANSGLYCOSYLASE C"/>
    <property type="match status" value="1"/>
</dbReference>
<protein>
    <submittedName>
        <fullName evidence="3">Transglycosylase SLT domain-containing protein</fullName>
    </submittedName>
</protein>
<proteinExistence type="inferred from homology"/>
<dbReference type="InterPro" id="IPR023346">
    <property type="entry name" value="Lysozyme-like_dom_sf"/>
</dbReference>